<dbReference type="GO" id="GO:0016018">
    <property type="term" value="F:cyclosporin A binding"/>
    <property type="evidence" value="ECO:0007669"/>
    <property type="project" value="TreeGrafter"/>
</dbReference>
<evidence type="ECO:0000256" key="8">
    <source>
        <dbReference type="ARBA" id="ARBA00022803"/>
    </source>
</evidence>
<evidence type="ECO:0000256" key="4">
    <source>
        <dbReference type="ARBA" id="ARBA00010898"/>
    </source>
</evidence>
<gene>
    <name evidence="13" type="ORF">ACLA_092780</name>
</gene>
<dbReference type="GO" id="GO:0003755">
    <property type="term" value="F:peptidyl-prolyl cis-trans isomerase activity"/>
    <property type="evidence" value="ECO:0007669"/>
    <property type="project" value="UniProtKB-KW"/>
</dbReference>
<dbReference type="GO" id="GO:0005737">
    <property type="term" value="C:cytoplasm"/>
    <property type="evidence" value="ECO:0007669"/>
    <property type="project" value="UniProtKB-SubCell"/>
</dbReference>
<protein>
    <recommendedName>
        <fullName evidence="5">peptidylprolyl isomerase</fullName>
        <ecNumber evidence="5">5.2.1.8</ecNumber>
    </recommendedName>
</protein>
<dbReference type="SUPFAM" id="SSF48452">
    <property type="entry name" value="TPR-like"/>
    <property type="match status" value="1"/>
</dbReference>
<dbReference type="InterPro" id="IPR029000">
    <property type="entry name" value="Cyclophilin-like_dom_sf"/>
</dbReference>
<evidence type="ECO:0000256" key="9">
    <source>
        <dbReference type="ARBA" id="ARBA00023110"/>
    </source>
</evidence>
<keyword evidence="9" id="KW-0697">Rotamase</keyword>
<dbReference type="InterPro" id="IPR002130">
    <property type="entry name" value="Cyclophilin-type_PPIase_dom"/>
</dbReference>
<evidence type="ECO:0000256" key="3">
    <source>
        <dbReference type="ARBA" id="ARBA00004496"/>
    </source>
</evidence>
<keyword evidence="10 13" id="KW-0413">Isomerase</keyword>
<keyword evidence="14" id="KW-1185">Reference proteome</keyword>
<evidence type="ECO:0000256" key="6">
    <source>
        <dbReference type="ARBA" id="ARBA00022490"/>
    </source>
</evidence>
<evidence type="ECO:0000313" key="13">
    <source>
        <dbReference type="EMBL" id="EAW11580.1"/>
    </source>
</evidence>
<dbReference type="AlphaFoldDB" id="A1CFD1"/>
<dbReference type="PANTHER" id="PTHR11071">
    <property type="entry name" value="PEPTIDYL-PROLYL CIS-TRANS ISOMERASE"/>
    <property type="match status" value="1"/>
</dbReference>
<dbReference type="OrthoDB" id="193499at2759"/>
<evidence type="ECO:0000256" key="1">
    <source>
        <dbReference type="ARBA" id="ARBA00000971"/>
    </source>
</evidence>
<reference evidence="13 14" key="1">
    <citation type="journal article" date="2008" name="PLoS Genet.">
        <title>Genomic islands in the pathogenic filamentous fungus Aspergillus fumigatus.</title>
        <authorList>
            <person name="Fedorova N.D."/>
            <person name="Khaldi N."/>
            <person name="Joardar V.S."/>
            <person name="Maiti R."/>
            <person name="Amedeo P."/>
            <person name="Anderson M.J."/>
            <person name="Crabtree J."/>
            <person name="Silva J.C."/>
            <person name="Badger J.H."/>
            <person name="Albarraq A."/>
            <person name="Angiuoli S."/>
            <person name="Bussey H."/>
            <person name="Bowyer P."/>
            <person name="Cotty P.J."/>
            <person name="Dyer P.S."/>
            <person name="Egan A."/>
            <person name="Galens K."/>
            <person name="Fraser-Liggett C.M."/>
            <person name="Haas B.J."/>
            <person name="Inman J.M."/>
            <person name="Kent R."/>
            <person name="Lemieux S."/>
            <person name="Malavazi I."/>
            <person name="Orvis J."/>
            <person name="Roemer T."/>
            <person name="Ronning C.M."/>
            <person name="Sundaram J.P."/>
            <person name="Sutton G."/>
            <person name="Turner G."/>
            <person name="Venter J.C."/>
            <person name="White O.R."/>
            <person name="Whitty B.R."/>
            <person name="Youngman P."/>
            <person name="Wolfe K.H."/>
            <person name="Goldman G.H."/>
            <person name="Wortman J.R."/>
            <person name="Jiang B."/>
            <person name="Denning D.W."/>
            <person name="Nierman W.C."/>
        </authorList>
    </citation>
    <scope>NUCLEOTIDE SEQUENCE [LARGE SCALE GENOMIC DNA]</scope>
    <source>
        <strain evidence="14">ATCC 1007 / CBS 513.65 / DSM 816 / NCTC 3887 / NRRL 1</strain>
    </source>
</reference>
<dbReference type="SMART" id="SM00028">
    <property type="entry name" value="TPR"/>
    <property type="match status" value="2"/>
</dbReference>
<dbReference type="GeneID" id="4705267"/>
<sequence length="373" mass="41175">MAESQRRPRVYFDIQIGKQKPNRVTLELFNDVVPKTAENFRALCTGEKGMGKQGKPLSFKGSIFHRVIKQFMIQGGDFTAFNGTGGESIYGEKFPDENFELKHDRPFLLSMANSGPGTNGSQFFITTVPTPHLDGKHVVFGEVINGKSVVRKIENLPTQSDKPTTDVTIVDCGELAGQAYDDATKQVSDATGDPYEDFPDDHQGEELNAQVCYKIASELKNFGNTAFKSGDLALGLEKYEKGLRYLNEFPDPTDDDPKELGPQLKALRFTLYSNSSLLANKLGQYKNAQNWATYALDVATDANAKDADKAKALYRRAVAHTGQKEEDEALKDLQEASKLAPGDAGITNEIAKVKKAIKDREAKEKAAARRFFS</sequence>
<dbReference type="FunFam" id="1.25.40.10:FF:000029">
    <property type="entry name" value="peptidyl-prolyl cis-trans isomerase D"/>
    <property type="match status" value="1"/>
</dbReference>
<dbReference type="Pfam" id="PF00160">
    <property type="entry name" value="Pro_isomerase"/>
    <property type="match status" value="1"/>
</dbReference>
<dbReference type="InterPro" id="IPR011990">
    <property type="entry name" value="TPR-like_helical_dom_sf"/>
</dbReference>
<dbReference type="GO" id="GO:0051082">
    <property type="term" value="F:unfolded protein binding"/>
    <property type="evidence" value="ECO:0007669"/>
    <property type="project" value="UniProtKB-ARBA"/>
</dbReference>
<dbReference type="PROSITE" id="PS50072">
    <property type="entry name" value="CSA_PPIASE_2"/>
    <property type="match status" value="1"/>
</dbReference>
<evidence type="ECO:0000256" key="5">
    <source>
        <dbReference type="ARBA" id="ARBA00013194"/>
    </source>
</evidence>
<accession>A1CFD1</accession>
<feature type="repeat" description="TPR" evidence="11">
    <location>
        <begin position="310"/>
        <end position="343"/>
    </location>
</feature>
<dbReference type="FunFam" id="2.40.100.10:FF:000009">
    <property type="entry name" value="Peptidyl-prolyl cis-trans isomerase D"/>
    <property type="match status" value="1"/>
</dbReference>
<dbReference type="InterPro" id="IPR020892">
    <property type="entry name" value="Cyclophilin-type_PPIase_CS"/>
</dbReference>
<evidence type="ECO:0000259" key="12">
    <source>
        <dbReference type="PROSITE" id="PS50072"/>
    </source>
</evidence>
<evidence type="ECO:0000256" key="7">
    <source>
        <dbReference type="ARBA" id="ARBA00022737"/>
    </source>
</evidence>
<dbReference type="EMBL" id="DS027052">
    <property type="protein sequence ID" value="EAW11580.1"/>
    <property type="molecule type" value="Genomic_DNA"/>
</dbReference>
<evidence type="ECO:0000256" key="10">
    <source>
        <dbReference type="ARBA" id="ARBA00023235"/>
    </source>
</evidence>
<dbReference type="PRINTS" id="PR00153">
    <property type="entry name" value="CSAPPISMRASE"/>
</dbReference>
<keyword evidence="7" id="KW-0677">Repeat</keyword>
<name>A1CFD1_ASPCL</name>
<proteinExistence type="inferred from homology"/>
<dbReference type="STRING" id="344612.A1CFD1"/>
<dbReference type="eggNOG" id="KOG0546">
    <property type="taxonomic scope" value="Eukaryota"/>
</dbReference>
<keyword evidence="6" id="KW-0963">Cytoplasm</keyword>
<evidence type="ECO:0000256" key="11">
    <source>
        <dbReference type="PROSITE-ProRule" id="PRU00339"/>
    </source>
</evidence>
<dbReference type="Proteomes" id="UP000006701">
    <property type="component" value="Unassembled WGS sequence"/>
</dbReference>
<dbReference type="SUPFAM" id="SSF50891">
    <property type="entry name" value="Cyclophilin-like"/>
    <property type="match status" value="1"/>
</dbReference>
<feature type="domain" description="PPIase cyclophilin-type" evidence="12">
    <location>
        <begin position="11"/>
        <end position="174"/>
    </location>
</feature>
<dbReference type="InterPro" id="IPR019734">
    <property type="entry name" value="TPR_rpt"/>
</dbReference>
<dbReference type="Gene3D" id="2.40.100.10">
    <property type="entry name" value="Cyclophilin-like"/>
    <property type="match status" value="1"/>
</dbReference>
<comment type="catalytic activity">
    <reaction evidence="1">
        <text>[protein]-peptidylproline (omega=180) = [protein]-peptidylproline (omega=0)</text>
        <dbReference type="Rhea" id="RHEA:16237"/>
        <dbReference type="Rhea" id="RHEA-COMP:10747"/>
        <dbReference type="Rhea" id="RHEA-COMP:10748"/>
        <dbReference type="ChEBI" id="CHEBI:83833"/>
        <dbReference type="ChEBI" id="CHEBI:83834"/>
        <dbReference type="EC" id="5.2.1.8"/>
    </reaction>
</comment>
<dbReference type="EC" id="5.2.1.8" evidence="5"/>
<dbReference type="CDD" id="cd01926">
    <property type="entry name" value="cyclophilin_ABH_like"/>
    <property type="match status" value="1"/>
</dbReference>
<evidence type="ECO:0000313" key="14">
    <source>
        <dbReference type="Proteomes" id="UP000006701"/>
    </source>
</evidence>
<organism evidence="13 14">
    <name type="scientific">Aspergillus clavatus (strain ATCC 1007 / CBS 513.65 / DSM 816 / NCTC 3887 / NRRL 1 / QM 1276 / 107)</name>
    <dbReference type="NCBI Taxonomy" id="344612"/>
    <lineage>
        <taxon>Eukaryota</taxon>
        <taxon>Fungi</taxon>
        <taxon>Dikarya</taxon>
        <taxon>Ascomycota</taxon>
        <taxon>Pezizomycotina</taxon>
        <taxon>Eurotiomycetes</taxon>
        <taxon>Eurotiomycetidae</taxon>
        <taxon>Eurotiales</taxon>
        <taxon>Aspergillaceae</taxon>
        <taxon>Aspergillus</taxon>
        <taxon>Aspergillus subgen. Fumigati</taxon>
    </lineage>
</organism>
<comment type="similarity">
    <text evidence="4">Belongs to the cyclophilin-type PPIase family. PPIase D subfamily.</text>
</comment>
<evidence type="ECO:0000256" key="2">
    <source>
        <dbReference type="ARBA" id="ARBA00002388"/>
    </source>
</evidence>
<dbReference type="OMA" id="EMEQNCN"/>
<dbReference type="GO" id="GO:0042026">
    <property type="term" value="P:protein refolding"/>
    <property type="evidence" value="ECO:0007669"/>
    <property type="project" value="UniProtKB-ARBA"/>
</dbReference>
<dbReference type="HOGENOM" id="CLU_012062_37_0_1"/>
<dbReference type="PROSITE" id="PS00170">
    <property type="entry name" value="CSA_PPIASE_1"/>
    <property type="match status" value="1"/>
</dbReference>
<dbReference type="KEGG" id="act:ACLA_092780"/>
<dbReference type="Gene3D" id="1.25.40.10">
    <property type="entry name" value="Tetratricopeptide repeat domain"/>
    <property type="match status" value="1"/>
</dbReference>
<dbReference type="PANTHER" id="PTHR11071:SF561">
    <property type="entry name" value="PEPTIDYL-PROLYL CIS-TRANS ISOMERASE D-RELATED"/>
    <property type="match status" value="1"/>
</dbReference>
<keyword evidence="8 11" id="KW-0802">TPR repeat</keyword>
<dbReference type="SMR" id="A1CFD1"/>
<dbReference type="PROSITE" id="PS50005">
    <property type="entry name" value="TPR"/>
    <property type="match status" value="1"/>
</dbReference>
<dbReference type="VEuPathDB" id="FungiDB:ACLA_092780"/>
<comment type="subcellular location">
    <subcellularLocation>
        <location evidence="3">Cytoplasm</location>
    </subcellularLocation>
</comment>
<comment type="function">
    <text evidence="2">PPIases accelerate the folding of proteins. It catalyzes the cis-trans isomerization of proline imidic peptide bonds in oligopeptides.</text>
</comment>
<dbReference type="RefSeq" id="XP_001273006.1">
    <property type="nucleotide sequence ID" value="XM_001273005.1"/>
</dbReference>